<dbReference type="GO" id="GO:0016020">
    <property type="term" value="C:membrane"/>
    <property type="evidence" value="ECO:0007669"/>
    <property type="project" value="UniProtKB-SubCell"/>
</dbReference>
<feature type="transmembrane region" description="Helical" evidence="5">
    <location>
        <begin position="495"/>
        <end position="510"/>
    </location>
</feature>
<feature type="transmembrane region" description="Helical" evidence="5">
    <location>
        <begin position="25"/>
        <end position="43"/>
    </location>
</feature>
<evidence type="ECO:0000256" key="3">
    <source>
        <dbReference type="ARBA" id="ARBA00022989"/>
    </source>
</evidence>
<dbReference type="AlphaFoldDB" id="A0A927H1X8"/>
<evidence type="ECO:0000313" key="8">
    <source>
        <dbReference type="Proteomes" id="UP000639396"/>
    </source>
</evidence>
<evidence type="ECO:0000256" key="4">
    <source>
        <dbReference type="ARBA" id="ARBA00023136"/>
    </source>
</evidence>
<feature type="transmembrane region" description="Helical" evidence="5">
    <location>
        <begin position="244"/>
        <end position="260"/>
    </location>
</feature>
<evidence type="ECO:0000256" key="5">
    <source>
        <dbReference type="SAM" id="Phobius"/>
    </source>
</evidence>
<dbReference type="PANTHER" id="PTHR37422:SF13">
    <property type="entry name" value="LIPOPOLYSACCHARIDE BIOSYNTHESIS PROTEIN PA4999-RELATED"/>
    <property type="match status" value="1"/>
</dbReference>
<organism evidence="7 8">
    <name type="scientific">Paenibacillus oceani</name>
    <dbReference type="NCBI Taxonomy" id="2772510"/>
    <lineage>
        <taxon>Bacteria</taxon>
        <taxon>Bacillati</taxon>
        <taxon>Bacillota</taxon>
        <taxon>Bacilli</taxon>
        <taxon>Bacillales</taxon>
        <taxon>Paenibacillaceae</taxon>
        <taxon>Paenibacillus</taxon>
    </lineage>
</organism>
<comment type="caution">
    <text evidence="7">The sequence shown here is derived from an EMBL/GenBank/DDBJ whole genome shotgun (WGS) entry which is preliminary data.</text>
</comment>
<dbReference type="RefSeq" id="WP_190930421.1">
    <property type="nucleotide sequence ID" value="NZ_JACXJA010000033.1"/>
</dbReference>
<dbReference type="InterPro" id="IPR007016">
    <property type="entry name" value="O-antigen_ligase-rel_domated"/>
</dbReference>
<dbReference type="InterPro" id="IPR011990">
    <property type="entry name" value="TPR-like_helical_dom_sf"/>
</dbReference>
<name>A0A927H1X8_9BACL</name>
<dbReference type="GO" id="GO:0016874">
    <property type="term" value="F:ligase activity"/>
    <property type="evidence" value="ECO:0007669"/>
    <property type="project" value="UniProtKB-KW"/>
</dbReference>
<proteinExistence type="predicted"/>
<dbReference type="Proteomes" id="UP000639396">
    <property type="component" value="Unassembled WGS sequence"/>
</dbReference>
<feature type="domain" description="O-antigen ligase-related" evidence="6">
    <location>
        <begin position="329"/>
        <end position="468"/>
    </location>
</feature>
<feature type="transmembrane region" description="Helical" evidence="5">
    <location>
        <begin position="219"/>
        <end position="238"/>
    </location>
</feature>
<dbReference type="Pfam" id="PF04932">
    <property type="entry name" value="Wzy_C"/>
    <property type="match status" value="1"/>
</dbReference>
<sequence>MSQPVYGKSSKAAKQRQRNTEETSILYWLTMFFVVAFMFFSSFQTALFNGESNQLFAVNSFESPIFSALLWSSFILIFIAIYFFSNWRLKDRADLLSIGVWLIPLTYVISSFTAASDHLSTKMIFLQIMYSSFFVIGIYLNKNQLGNSILRNAIVMCSYVIVLYGILNLFGNAYARDGVMLTDQGLRLTSVFQYANAYAAFLMAALFACLYLLVHSRKWYAIAGHSLMLVPIIVSFWLTLSRGGIVVIPFVLLLVLPFISLKKQFLFLGYLVIASLGSFAITDKMNAVGNDIVSRILATRTPDGKVSLLGLSDPKVLEGWTYLLIATVGVAAVTFLIHRFLGIRFLEKQVSWLSFKFSSFALPVLAVVVGLIGFYILTSDSPIRKMLPDTLEKRIENINFEQHSVLERTTFYKDAFKLIGDYPITGAGGGGWAALYEKYQNNPYTSRQAHNFFLQFWIEVGTLGILILAAFLLYIMYQYIRSYITSDETSRRNTFIFYIIAISLLVHSVIDFEMSYAFIASLVFLCLGGMVSGFSTKELAFTNKSFFTKWRISYPIMLGVIAIVTFIYSATSMSANSRFAASLNNAAAQKPLQEIMNPLNGALDLKATHPDYVLTKVGFLIQLYSQNKDENIFNEAVTLIQAARTKEPHNKSIYGQEYQLYSLKNDPDKLLELATEGLEKYPWDTSLYDSFATMHLQRSQAARAGSNKALADQHADKVIGAYQTVIQKIEHLKTLPDAQMQGAAFDLSVTLISAAGQAYYGKGDYNAAAEALKGSIGGNIDDANIQTIIRWYLASVMKQGKSDQELYNKLIAKNPNEKNEIEKLLQMQ</sequence>
<feature type="transmembrane region" description="Helical" evidence="5">
    <location>
        <begin position="320"/>
        <end position="341"/>
    </location>
</feature>
<dbReference type="Gene3D" id="1.25.40.10">
    <property type="entry name" value="Tetratricopeptide repeat domain"/>
    <property type="match status" value="1"/>
</dbReference>
<gene>
    <name evidence="7" type="ORF">IDH45_22715</name>
</gene>
<feature type="transmembrane region" description="Helical" evidence="5">
    <location>
        <begin position="63"/>
        <end position="83"/>
    </location>
</feature>
<keyword evidence="7" id="KW-0436">Ligase</keyword>
<dbReference type="InterPro" id="IPR051533">
    <property type="entry name" value="WaaL-like"/>
</dbReference>
<feature type="transmembrane region" description="Helical" evidence="5">
    <location>
        <begin position="124"/>
        <end position="141"/>
    </location>
</feature>
<feature type="transmembrane region" description="Helical" evidence="5">
    <location>
        <begin position="452"/>
        <end position="475"/>
    </location>
</feature>
<keyword evidence="4 5" id="KW-0472">Membrane</keyword>
<comment type="subcellular location">
    <subcellularLocation>
        <location evidence="1">Membrane</location>
        <topology evidence="1">Multi-pass membrane protein</topology>
    </subcellularLocation>
</comment>
<feature type="transmembrane region" description="Helical" evidence="5">
    <location>
        <begin position="353"/>
        <end position="377"/>
    </location>
</feature>
<feature type="transmembrane region" description="Helical" evidence="5">
    <location>
        <begin position="516"/>
        <end position="535"/>
    </location>
</feature>
<evidence type="ECO:0000259" key="6">
    <source>
        <dbReference type="Pfam" id="PF04932"/>
    </source>
</evidence>
<keyword evidence="3 5" id="KW-1133">Transmembrane helix</keyword>
<evidence type="ECO:0000313" key="7">
    <source>
        <dbReference type="EMBL" id="MBD2864798.1"/>
    </source>
</evidence>
<feature type="transmembrane region" description="Helical" evidence="5">
    <location>
        <begin position="95"/>
        <end position="112"/>
    </location>
</feature>
<feature type="transmembrane region" description="Helical" evidence="5">
    <location>
        <begin position="265"/>
        <end position="282"/>
    </location>
</feature>
<feature type="transmembrane region" description="Helical" evidence="5">
    <location>
        <begin position="556"/>
        <end position="575"/>
    </location>
</feature>
<dbReference type="EMBL" id="JACXJA010000033">
    <property type="protein sequence ID" value="MBD2864798.1"/>
    <property type="molecule type" value="Genomic_DNA"/>
</dbReference>
<evidence type="ECO:0000256" key="2">
    <source>
        <dbReference type="ARBA" id="ARBA00022692"/>
    </source>
</evidence>
<reference evidence="7" key="1">
    <citation type="submission" date="2020-09" db="EMBL/GenBank/DDBJ databases">
        <title>A novel bacterium of genus Paenibacillus, isolated from South China Sea.</title>
        <authorList>
            <person name="Huang H."/>
            <person name="Mo K."/>
            <person name="Hu Y."/>
        </authorList>
    </citation>
    <scope>NUCLEOTIDE SEQUENCE</scope>
    <source>
        <strain evidence="7">IB182363</strain>
    </source>
</reference>
<feature type="transmembrane region" description="Helical" evidence="5">
    <location>
        <begin position="153"/>
        <end position="175"/>
    </location>
</feature>
<evidence type="ECO:0000256" key="1">
    <source>
        <dbReference type="ARBA" id="ARBA00004141"/>
    </source>
</evidence>
<dbReference type="PANTHER" id="PTHR37422">
    <property type="entry name" value="TEICHURONIC ACID BIOSYNTHESIS PROTEIN TUAE"/>
    <property type="match status" value="1"/>
</dbReference>
<keyword evidence="8" id="KW-1185">Reference proteome</keyword>
<feature type="transmembrane region" description="Helical" evidence="5">
    <location>
        <begin position="195"/>
        <end position="214"/>
    </location>
</feature>
<keyword evidence="2 5" id="KW-0812">Transmembrane</keyword>
<protein>
    <submittedName>
        <fullName evidence="7">O-antigen ligase family protein</fullName>
    </submittedName>
</protein>
<accession>A0A927H1X8</accession>